<name>A0A6C0DWQ4_9ZZZZ</name>
<reference evidence="1" key="1">
    <citation type="journal article" date="2020" name="Nature">
        <title>Giant virus diversity and host interactions through global metagenomics.</title>
        <authorList>
            <person name="Schulz F."/>
            <person name="Roux S."/>
            <person name="Paez-Espino D."/>
            <person name="Jungbluth S."/>
            <person name="Walsh D.A."/>
            <person name="Denef V.J."/>
            <person name="McMahon K.D."/>
            <person name="Konstantinidis K.T."/>
            <person name="Eloe-Fadrosh E.A."/>
            <person name="Kyrpides N.C."/>
            <person name="Woyke T."/>
        </authorList>
    </citation>
    <scope>NUCLEOTIDE SEQUENCE</scope>
    <source>
        <strain evidence="1">GVMAG-M-3300023174-75</strain>
    </source>
</reference>
<accession>A0A6C0DWQ4</accession>
<dbReference type="EMBL" id="MN739684">
    <property type="protein sequence ID" value="QHT20908.1"/>
    <property type="molecule type" value="Genomic_DNA"/>
</dbReference>
<protein>
    <submittedName>
        <fullName evidence="1">Uncharacterized protein</fullName>
    </submittedName>
</protein>
<dbReference type="AlphaFoldDB" id="A0A6C0DWQ4"/>
<organism evidence="1">
    <name type="scientific">viral metagenome</name>
    <dbReference type="NCBI Taxonomy" id="1070528"/>
    <lineage>
        <taxon>unclassified sequences</taxon>
        <taxon>metagenomes</taxon>
        <taxon>organismal metagenomes</taxon>
    </lineage>
</organism>
<dbReference type="InterPro" id="IPR000048">
    <property type="entry name" value="IQ_motif_EF-hand-BS"/>
</dbReference>
<evidence type="ECO:0000313" key="1">
    <source>
        <dbReference type="EMBL" id="QHT20908.1"/>
    </source>
</evidence>
<sequence length="191" mass="22900">MLCINCKKNKYPLFNCNKLNYCNNHALLLFNSFVIKIQKVYRGYRRRKYLKNIFNRLPRDLQLHILQFNNNKTKLLREKINAHILKMTSKIKSLIDVGDNEITLNELITIIDALIKYRHLIETRWLNYYKYYFINIKSILVSLIYKKALMLNINIYNSLNFYTNLLNNDFNKVSLVLIGKINSFNHATHFT</sequence>
<proteinExistence type="predicted"/>
<dbReference type="Pfam" id="PF00612">
    <property type="entry name" value="IQ"/>
    <property type="match status" value="1"/>
</dbReference>
<dbReference type="PROSITE" id="PS50096">
    <property type="entry name" value="IQ"/>
    <property type="match status" value="1"/>
</dbReference>